<keyword evidence="1" id="KW-0677">Repeat</keyword>
<sequence>MADLMDAADDAASSLSLSPSSSSSASSDEDSPYGRARRARRSSSGSFWWRSTKDVATCHAGSSLVAIMAQALAHRVGYVWVVDEVSGALTGVVSFTDVLAVLWEHPSPLLTSCRRLEVETCPPPPQNRRRLPANAVCRWHHRPDGSLCALRSLHCLSQALRLVMHPLIIHQPMQSELYYSPLIVDMIDSDLQPVFLSFCMDKELMGGTFGDLLRQKPSGNWQKSNPPLTVEYYSRNPHQNRHHDHEQYLDLKNPCLVIRAPLFLLPDLLLRLCIVAVSLCHR</sequence>
<dbReference type="HOGENOM" id="CLU_988247_0_0_1"/>
<name>A0A0E0CSE5_9ORYZ</name>
<dbReference type="InterPro" id="IPR000644">
    <property type="entry name" value="CBS_dom"/>
</dbReference>
<organism evidence="6">
    <name type="scientific">Oryza meridionalis</name>
    <dbReference type="NCBI Taxonomy" id="40149"/>
    <lineage>
        <taxon>Eukaryota</taxon>
        <taxon>Viridiplantae</taxon>
        <taxon>Streptophyta</taxon>
        <taxon>Embryophyta</taxon>
        <taxon>Tracheophyta</taxon>
        <taxon>Spermatophyta</taxon>
        <taxon>Magnoliopsida</taxon>
        <taxon>Liliopsida</taxon>
        <taxon>Poales</taxon>
        <taxon>Poaceae</taxon>
        <taxon>BOP clade</taxon>
        <taxon>Oryzoideae</taxon>
        <taxon>Oryzeae</taxon>
        <taxon>Oryzinae</taxon>
        <taxon>Oryza</taxon>
    </lineage>
</organism>
<evidence type="ECO:0000256" key="1">
    <source>
        <dbReference type="ARBA" id="ARBA00022737"/>
    </source>
</evidence>
<evidence type="ECO:0000313" key="7">
    <source>
        <dbReference type="Proteomes" id="UP000008021"/>
    </source>
</evidence>
<dbReference type="InterPro" id="IPR050511">
    <property type="entry name" value="AMPK_gamma/SDS23_families"/>
</dbReference>
<evidence type="ECO:0000256" key="3">
    <source>
        <dbReference type="PROSITE-ProRule" id="PRU00703"/>
    </source>
</evidence>
<evidence type="ECO:0000256" key="2">
    <source>
        <dbReference type="ARBA" id="ARBA00023122"/>
    </source>
</evidence>
<reference evidence="6" key="2">
    <citation type="submission" date="2018-05" db="EMBL/GenBank/DDBJ databases">
        <title>OmerRS3 (Oryza meridionalis Reference Sequence Version 3).</title>
        <authorList>
            <person name="Zhang J."/>
            <person name="Kudrna D."/>
            <person name="Lee S."/>
            <person name="Talag J."/>
            <person name="Welchert J."/>
            <person name="Wing R.A."/>
        </authorList>
    </citation>
    <scope>NUCLEOTIDE SEQUENCE [LARGE SCALE GENOMIC DNA]</scope>
    <source>
        <strain evidence="6">cv. OR44</strain>
    </source>
</reference>
<dbReference type="SMART" id="SM00116">
    <property type="entry name" value="CBS"/>
    <property type="match status" value="1"/>
</dbReference>
<protein>
    <recommendedName>
        <fullName evidence="5">CBS domain-containing protein</fullName>
    </recommendedName>
</protein>
<dbReference type="Gramene" id="OMERI02G33320.1">
    <property type="protein sequence ID" value="OMERI02G33320.1"/>
    <property type="gene ID" value="OMERI02G33320"/>
</dbReference>
<dbReference type="GO" id="GO:0005634">
    <property type="term" value="C:nucleus"/>
    <property type="evidence" value="ECO:0007669"/>
    <property type="project" value="TreeGrafter"/>
</dbReference>
<evidence type="ECO:0000256" key="4">
    <source>
        <dbReference type="SAM" id="MobiDB-lite"/>
    </source>
</evidence>
<keyword evidence="2 3" id="KW-0129">CBS domain</keyword>
<feature type="region of interest" description="Disordered" evidence="4">
    <location>
        <begin position="1"/>
        <end position="38"/>
    </location>
</feature>
<dbReference type="Proteomes" id="UP000008021">
    <property type="component" value="Chromosome 2"/>
</dbReference>
<dbReference type="STRING" id="40149.A0A0E0CSE5"/>
<keyword evidence="7" id="KW-1185">Reference proteome</keyword>
<feature type="compositionally biased region" description="Low complexity" evidence="4">
    <location>
        <begin position="1"/>
        <end position="26"/>
    </location>
</feature>
<dbReference type="PANTHER" id="PTHR13780">
    <property type="entry name" value="AMP-ACTIVATED PROTEIN KINASE, GAMMA REGULATORY SUBUNIT"/>
    <property type="match status" value="1"/>
</dbReference>
<dbReference type="Gene3D" id="3.10.580.10">
    <property type="entry name" value="CBS-domain"/>
    <property type="match status" value="1"/>
</dbReference>
<dbReference type="SUPFAM" id="SSF54631">
    <property type="entry name" value="CBS-domain pair"/>
    <property type="match status" value="1"/>
</dbReference>
<dbReference type="EnsemblPlants" id="OMERI02G33320.1">
    <property type="protein sequence ID" value="OMERI02G33320.1"/>
    <property type="gene ID" value="OMERI02G33320"/>
</dbReference>
<dbReference type="GO" id="GO:0005737">
    <property type="term" value="C:cytoplasm"/>
    <property type="evidence" value="ECO:0007669"/>
    <property type="project" value="TreeGrafter"/>
</dbReference>
<accession>A0A0E0CSE5</accession>
<evidence type="ECO:0000313" key="6">
    <source>
        <dbReference type="EnsemblPlants" id="OMERI02G33320.1"/>
    </source>
</evidence>
<dbReference type="AlphaFoldDB" id="A0A0E0CSE5"/>
<proteinExistence type="predicted"/>
<dbReference type="PROSITE" id="PS51371">
    <property type="entry name" value="CBS"/>
    <property type="match status" value="1"/>
</dbReference>
<dbReference type="PANTHER" id="PTHR13780:SF56">
    <property type="entry name" value="OS04G0679600 PROTEIN"/>
    <property type="match status" value="1"/>
</dbReference>
<evidence type="ECO:0000259" key="5">
    <source>
        <dbReference type="PROSITE" id="PS51371"/>
    </source>
</evidence>
<reference evidence="6" key="1">
    <citation type="submission" date="2015-04" db="UniProtKB">
        <authorList>
            <consortium name="EnsemblPlants"/>
        </authorList>
    </citation>
    <scope>IDENTIFICATION</scope>
</reference>
<dbReference type="InterPro" id="IPR046342">
    <property type="entry name" value="CBS_dom_sf"/>
</dbReference>
<feature type="domain" description="CBS" evidence="5">
    <location>
        <begin position="51"/>
        <end position="109"/>
    </location>
</feature>